<proteinExistence type="predicted"/>
<name>A0ACC0V6E8_9HYPO</name>
<dbReference type="Proteomes" id="UP001163324">
    <property type="component" value="Chromosome 3"/>
</dbReference>
<gene>
    <name evidence="1" type="ORF">N3K66_003322</name>
</gene>
<evidence type="ECO:0000313" key="1">
    <source>
        <dbReference type="EMBL" id="KAI9901505.1"/>
    </source>
</evidence>
<organism evidence="1 2">
    <name type="scientific">Trichothecium roseum</name>
    <dbReference type="NCBI Taxonomy" id="47278"/>
    <lineage>
        <taxon>Eukaryota</taxon>
        <taxon>Fungi</taxon>
        <taxon>Dikarya</taxon>
        <taxon>Ascomycota</taxon>
        <taxon>Pezizomycotina</taxon>
        <taxon>Sordariomycetes</taxon>
        <taxon>Hypocreomycetidae</taxon>
        <taxon>Hypocreales</taxon>
        <taxon>Hypocreales incertae sedis</taxon>
        <taxon>Trichothecium</taxon>
    </lineage>
</organism>
<comment type="caution">
    <text evidence="1">The sequence shown here is derived from an EMBL/GenBank/DDBJ whole genome shotgun (WGS) entry which is preliminary data.</text>
</comment>
<protein>
    <submittedName>
        <fullName evidence="1">Uncharacterized protein</fullName>
    </submittedName>
</protein>
<dbReference type="EMBL" id="CM047942">
    <property type="protein sequence ID" value="KAI9901505.1"/>
    <property type="molecule type" value="Genomic_DNA"/>
</dbReference>
<sequence>MAPTLLWSGLGNMGRGMSRNLVEKGSLSSPLLIHNRTLARSKEFSDSLQPGMTVVVESISNGIAQADLIFTCVSNDEAVQELYGTMLNGDMTGKLFIECSTIHPDTTEAVATRTLAHGAEFIAAPVFGAPAMAEAGQLVAALAGPPISIAKARPWFKGVMARAEIDLTNQPYRKATELKVLGNTFILNMVEQLAEAHVVAEKSGLGTEALHQFVDAVFGGPYTAYSTRMLTGDYHKRDKPLFAVNLAKKDAQHAMSIAQAAGAKLSNVEIGQAHLAKVEEYQGDGGDIASIYGAARVDAGLSFEN</sequence>
<keyword evidence="2" id="KW-1185">Reference proteome</keyword>
<reference evidence="1" key="1">
    <citation type="submission" date="2022-10" db="EMBL/GenBank/DDBJ databases">
        <title>Complete Genome of Trichothecium roseum strain YXFP-22015, a Plant Pathogen Isolated from Citrus.</title>
        <authorList>
            <person name="Wang Y."/>
            <person name="Zhu L."/>
        </authorList>
    </citation>
    <scope>NUCLEOTIDE SEQUENCE</scope>
    <source>
        <strain evidence="1">YXFP-22015</strain>
    </source>
</reference>
<evidence type="ECO:0000313" key="2">
    <source>
        <dbReference type="Proteomes" id="UP001163324"/>
    </source>
</evidence>
<accession>A0ACC0V6E8</accession>